<evidence type="ECO:0000259" key="6">
    <source>
        <dbReference type="PROSITE" id="PS50893"/>
    </source>
</evidence>
<dbReference type="SUPFAM" id="SSF52540">
    <property type="entry name" value="P-loop containing nucleoside triphosphate hydrolases"/>
    <property type="match status" value="1"/>
</dbReference>
<dbReference type="Proteomes" id="UP000249239">
    <property type="component" value="Unassembled WGS sequence"/>
</dbReference>
<dbReference type="GO" id="GO:0005886">
    <property type="term" value="C:plasma membrane"/>
    <property type="evidence" value="ECO:0007669"/>
    <property type="project" value="UniProtKB-ARBA"/>
</dbReference>
<dbReference type="InterPro" id="IPR003439">
    <property type="entry name" value="ABC_transporter-like_ATP-bd"/>
</dbReference>
<comment type="function">
    <text evidence="1">Part of the ABC transporter FtsEX involved in cellular division. Important for assembly or stability of the septal ring.</text>
</comment>
<dbReference type="PANTHER" id="PTHR24220">
    <property type="entry name" value="IMPORT ATP-BINDING PROTEIN"/>
    <property type="match status" value="1"/>
</dbReference>
<dbReference type="GO" id="GO:0022857">
    <property type="term" value="F:transmembrane transporter activity"/>
    <property type="evidence" value="ECO:0007669"/>
    <property type="project" value="TreeGrafter"/>
</dbReference>
<dbReference type="InterPro" id="IPR017871">
    <property type="entry name" value="ABC_transporter-like_CS"/>
</dbReference>
<dbReference type="Gene3D" id="3.40.50.300">
    <property type="entry name" value="P-loop containing nucleotide triphosphate hydrolases"/>
    <property type="match status" value="1"/>
</dbReference>
<dbReference type="FunFam" id="3.40.50.300:FF:000056">
    <property type="entry name" value="Cell division ATP-binding protein FtsE"/>
    <property type="match status" value="1"/>
</dbReference>
<organism evidence="7 8">
    <name type="scientific">Breznakibacter xylanolyticus</name>
    <dbReference type="NCBI Taxonomy" id="990"/>
    <lineage>
        <taxon>Bacteria</taxon>
        <taxon>Pseudomonadati</taxon>
        <taxon>Bacteroidota</taxon>
        <taxon>Bacteroidia</taxon>
        <taxon>Marinilabiliales</taxon>
        <taxon>Marinilabiliaceae</taxon>
        <taxon>Breznakibacter</taxon>
    </lineage>
</organism>
<keyword evidence="4" id="KW-0547">Nucleotide-binding</keyword>
<dbReference type="PANTHER" id="PTHR24220:SF470">
    <property type="entry name" value="CELL DIVISION ATP-BINDING PROTEIN FTSE"/>
    <property type="match status" value="1"/>
</dbReference>
<evidence type="ECO:0000313" key="7">
    <source>
        <dbReference type="EMBL" id="PZX14388.1"/>
    </source>
</evidence>
<protein>
    <recommendedName>
        <fullName evidence="3">Cell division ATP-binding protein FtsE</fullName>
    </recommendedName>
</protein>
<dbReference type="EMBL" id="QKZK01000020">
    <property type="protein sequence ID" value="PZX14388.1"/>
    <property type="molecule type" value="Genomic_DNA"/>
</dbReference>
<evidence type="ECO:0000256" key="1">
    <source>
        <dbReference type="ARBA" id="ARBA00002579"/>
    </source>
</evidence>
<dbReference type="GO" id="GO:0016887">
    <property type="term" value="F:ATP hydrolysis activity"/>
    <property type="evidence" value="ECO:0007669"/>
    <property type="project" value="InterPro"/>
</dbReference>
<dbReference type="InterPro" id="IPR015854">
    <property type="entry name" value="ABC_transpr_LolD-like"/>
</dbReference>
<evidence type="ECO:0000256" key="5">
    <source>
        <dbReference type="ARBA" id="ARBA00022840"/>
    </source>
</evidence>
<keyword evidence="8" id="KW-1185">Reference proteome</keyword>
<gene>
    <name evidence="7" type="ORF">LX69_02401</name>
</gene>
<dbReference type="SMART" id="SM00382">
    <property type="entry name" value="AAA"/>
    <property type="match status" value="1"/>
</dbReference>
<dbReference type="PROSITE" id="PS50893">
    <property type="entry name" value="ABC_TRANSPORTER_2"/>
    <property type="match status" value="1"/>
</dbReference>
<evidence type="ECO:0000256" key="4">
    <source>
        <dbReference type="ARBA" id="ARBA00022741"/>
    </source>
</evidence>
<accession>A0A2W7N2Q1</accession>
<comment type="similarity">
    <text evidence="2">Belongs to the ABC transporter superfamily.</text>
</comment>
<feature type="domain" description="ABC transporter" evidence="6">
    <location>
        <begin position="42"/>
        <end position="267"/>
    </location>
</feature>
<comment type="caution">
    <text evidence="7">The sequence shown here is derived from an EMBL/GenBank/DDBJ whole genome shotgun (WGS) entry which is preliminary data.</text>
</comment>
<dbReference type="PROSITE" id="PS00211">
    <property type="entry name" value="ABC_TRANSPORTER_1"/>
    <property type="match status" value="1"/>
</dbReference>
<dbReference type="Pfam" id="PF00005">
    <property type="entry name" value="ABC_tran"/>
    <property type="match status" value="1"/>
</dbReference>
<keyword evidence="7" id="KW-0132">Cell division</keyword>
<proteinExistence type="inferred from homology"/>
<evidence type="ECO:0000313" key="8">
    <source>
        <dbReference type="Proteomes" id="UP000249239"/>
    </source>
</evidence>
<dbReference type="InterPro" id="IPR003593">
    <property type="entry name" value="AAA+_ATPase"/>
</dbReference>
<dbReference type="GO" id="GO:0051301">
    <property type="term" value="P:cell division"/>
    <property type="evidence" value="ECO:0007669"/>
    <property type="project" value="UniProtKB-KW"/>
</dbReference>
<keyword evidence="7" id="KW-0131">Cell cycle</keyword>
<keyword evidence="5 7" id="KW-0067">ATP-binding</keyword>
<dbReference type="InterPro" id="IPR027417">
    <property type="entry name" value="P-loop_NTPase"/>
</dbReference>
<name>A0A2W7N2Q1_9BACT</name>
<dbReference type="AlphaFoldDB" id="A0A2W7N2Q1"/>
<evidence type="ECO:0000256" key="3">
    <source>
        <dbReference type="ARBA" id="ARBA00020019"/>
    </source>
</evidence>
<evidence type="ECO:0000256" key="2">
    <source>
        <dbReference type="ARBA" id="ARBA00005417"/>
    </source>
</evidence>
<sequence>MFCPQKVFLPIFVVIKPQTHHHMTETSQTSSHNTADSNEPVVSLHNLLIRQEDNVVLKDVNLKIQKGEFVYIIGKVGSGKSSLLKTLYADLTLAEGEANVSGFHLQKIKKKEIPYLRRKMGIVFQDFQLLMDRSVYDNLLFVLQATGWKHKKEMDKRIRDVLARVDMVHKGYKMPHQLSGGEQQRIAIARALLNEPELILADEPTGNLDPETSDELMKLLHMIREEGRSVIMATHNHNLIKRYPGRTLKCENARLVETGQEEIELDI</sequence>
<reference evidence="7 8" key="1">
    <citation type="submission" date="2018-06" db="EMBL/GenBank/DDBJ databases">
        <title>Genomic Encyclopedia of Archaeal and Bacterial Type Strains, Phase II (KMG-II): from individual species to whole genera.</title>
        <authorList>
            <person name="Goeker M."/>
        </authorList>
    </citation>
    <scope>NUCLEOTIDE SEQUENCE [LARGE SCALE GENOMIC DNA]</scope>
    <source>
        <strain evidence="7 8">DSM 6779</strain>
    </source>
</reference>
<dbReference type="GO" id="GO:0005524">
    <property type="term" value="F:ATP binding"/>
    <property type="evidence" value="ECO:0007669"/>
    <property type="project" value="UniProtKB-KW"/>
</dbReference>